<organism evidence="2 3">
    <name type="scientific">Amborella trichopoda</name>
    <dbReference type="NCBI Taxonomy" id="13333"/>
    <lineage>
        <taxon>Eukaryota</taxon>
        <taxon>Viridiplantae</taxon>
        <taxon>Streptophyta</taxon>
        <taxon>Embryophyta</taxon>
        <taxon>Tracheophyta</taxon>
        <taxon>Spermatophyta</taxon>
        <taxon>Magnoliopsida</taxon>
        <taxon>Amborellales</taxon>
        <taxon>Amborellaceae</taxon>
        <taxon>Amborella</taxon>
    </lineage>
</organism>
<reference evidence="3" key="1">
    <citation type="journal article" date="2013" name="Science">
        <title>The Amborella genome and the evolution of flowering plants.</title>
        <authorList>
            <consortium name="Amborella Genome Project"/>
        </authorList>
    </citation>
    <scope>NUCLEOTIDE SEQUENCE [LARGE SCALE GENOMIC DNA]</scope>
</reference>
<proteinExistence type="predicted"/>
<dbReference type="AlphaFoldDB" id="U5D7W1"/>
<feature type="compositionally biased region" description="Basic and acidic residues" evidence="1">
    <location>
        <begin position="1"/>
        <end position="23"/>
    </location>
</feature>
<evidence type="ECO:0000313" key="3">
    <source>
        <dbReference type="Proteomes" id="UP000017836"/>
    </source>
</evidence>
<keyword evidence="3" id="KW-1185">Reference proteome</keyword>
<dbReference type="HOGENOM" id="CLU_964251_0_0_1"/>
<feature type="region of interest" description="Disordered" evidence="1">
    <location>
        <begin position="1"/>
        <end position="34"/>
    </location>
</feature>
<gene>
    <name evidence="2" type="ORF">AMTR_s00055p00192010</name>
</gene>
<sequence>MDGDGGGKDPPVKDMESDLEERSSPLCESSSLDADEAIPELDRLSFVMPLENGEFEMPNSKRARFSSIKLHNSSSFLTPLPTSHTPEINQSLPNGLLEHMYLRNGYGHLYKYEDHVHKTDEVMLESKLYAVRSMSLGRSDPYDIPSLSSRFGWNVKSPASSTPSDGRISSKLFSMFMDKSSERVVGMKPSTCFRIEEETSTGKRDVQVVEDLEETHKGIQSRERKAPSNREPLQDITSISCNYPILDPAAKCSNRFSMATVYGEFNFVGNQMNENQELREGSDSKKKPP</sequence>
<evidence type="ECO:0000256" key="1">
    <source>
        <dbReference type="SAM" id="MobiDB-lite"/>
    </source>
</evidence>
<protein>
    <submittedName>
        <fullName evidence="2">Uncharacterized protein</fullName>
    </submittedName>
</protein>
<dbReference type="EMBL" id="KI392237">
    <property type="protein sequence ID" value="ERN18335.1"/>
    <property type="molecule type" value="Genomic_DNA"/>
</dbReference>
<accession>U5D7W1</accession>
<name>U5D7W1_AMBTC</name>
<dbReference type="Gramene" id="ERN18335">
    <property type="protein sequence ID" value="ERN18335"/>
    <property type="gene ID" value="AMTR_s00055p00192010"/>
</dbReference>
<evidence type="ECO:0000313" key="2">
    <source>
        <dbReference type="EMBL" id="ERN18335.1"/>
    </source>
</evidence>
<dbReference type="Proteomes" id="UP000017836">
    <property type="component" value="Unassembled WGS sequence"/>
</dbReference>